<accession>A0A6V7UXH5</accession>
<gene>
    <name evidence="1" type="ORF">MENT_LOCUS18507</name>
</gene>
<dbReference type="AlphaFoldDB" id="A0A6V7UXH5"/>
<name>A0A6V7UXH5_MELEN</name>
<dbReference type="EMBL" id="CAJEWN010000125">
    <property type="protein sequence ID" value="CAD2167226.1"/>
    <property type="molecule type" value="Genomic_DNA"/>
</dbReference>
<reference evidence="1 2" key="1">
    <citation type="submission" date="2020-08" db="EMBL/GenBank/DDBJ databases">
        <authorList>
            <person name="Koutsovoulos G."/>
            <person name="Danchin GJ E."/>
        </authorList>
    </citation>
    <scope>NUCLEOTIDE SEQUENCE [LARGE SCALE GENOMIC DNA]</scope>
</reference>
<comment type="caution">
    <text evidence="1">The sequence shown here is derived from an EMBL/GenBank/DDBJ whole genome shotgun (WGS) entry which is preliminary data.</text>
</comment>
<sequence>MKNETKNVQNLPKELIFELIRFIPFNLKWDNTLISKFFNFLIIKFQRKWRIYINKLRASIAQEFNGMIVNLKAIDKPGDHVNVNGVVCLNTRLDSFFPQLTGIVKYMPSHGDAINKKISDLGTWPAGVKHEDWVDKGIDFDEWVEEVKDNFDTKQKIAVKVLEFIKDHVVGNLSREELSGPLSGFLDSLVICVSGINGYYTQNYEQGM</sequence>
<protein>
    <submittedName>
        <fullName evidence="1">Uncharacterized protein</fullName>
    </submittedName>
</protein>
<evidence type="ECO:0000313" key="2">
    <source>
        <dbReference type="Proteomes" id="UP000580250"/>
    </source>
</evidence>
<evidence type="ECO:0000313" key="1">
    <source>
        <dbReference type="EMBL" id="CAD2167226.1"/>
    </source>
</evidence>
<organism evidence="1 2">
    <name type="scientific">Meloidogyne enterolobii</name>
    <name type="common">Root-knot nematode worm</name>
    <name type="synonym">Meloidogyne mayaguensis</name>
    <dbReference type="NCBI Taxonomy" id="390850"/>
    <lineage>
        <taxon>Eukaryota</taxon>
        <taxon>Metazoa</taxon>
        <taxon>Ecdysozoa</taxon>
        <taxon>Nematoda</taxon>
        <taxon>Chromadorea</taxon>
        <taxon>Rhabditida</taxon>
        <taxon>Tylenchina</taxon>
        <taxon>Tylenchomorpha</taxon>
        <taxon>Tylenchoidea</taxon>
        <taxon>Meloidogynidae</taxon>
        <taxon>Meloidogyninae</taxon>
        <taxon>Meloidogyne</taxon>
    </lineage>
</organism>
<proteinExistence type="predicted"/>
<dbReference type="Proteomes" id="UP000580250">
    <property type="component" value="Unassembled WGS sequence"/>
</dbReference>